<evidence type="ECO:0000313" key="2">
    <source>
        <dbReference type="Proteomes" id="UP000249890"/>
    </source>
</evidence>
<dbReference type="EMBL" id="CP021780">
    <property type="protein sequence ID" value="ASA22346.1"/>
    <property type="molecule type" value="Genomic_DNA"/>
</dbReference>
<dbReference type="RefSeq" id="WP_087916345.1">
    <property type="nucleotide sequence ID" value="NZ_CP021780.1"/>
</dbReference>
<name>A0A2Z2K7E0_9BACL</name>
<keyword evidence="2" id="KW-1185">Reference proteome</keyword>
<sequence length="90" mass="10337">MKAPVKKKLTHPISRLDADDSRLLKKEFLRLIRVRLSIVRTLCESDQMALELVQAGATQKEEGFESDIEALIWKFVVMRLEARLKKGATQ</sequence>
<organism evidence="1 2">
    <name type="scientific">Paenibacillus donghaensis</name>
    <dbReference type="NCBI Taxonomy" id="414771"/>
    <lineage>
        <taxon>Bacteria</taxon>
        <taxon>Bacillati</taxon>
        <taxon>Bacillota</taxon>
        <taxon>Bacilli</taxon>
        <taxon>Bacillales</taxon>
        <taxon>Paenibacillaceae</taxon>
        <taxon>Paenibacillus</taxon>
    </lineage>
</organism>
<dbReference type="OrthoDB" id="72638at2"/>
<dbReference type="AlphaFoldDB" id="A0A2Z2K7E0"/>
<reference evidence="1 2" key="1">
    <citation type="submission" date="2017-06" db="EMBL/GenBank/DDBJ databases">
        <title>Complete genome sequence of Paenibacillus donghaensis KCTC 13049T isolated from East Sea sediment, South Korea.</title>
        <authorList>
            <person name="Jung B.K."/>
            <person name="Hong S.-J."/>
            <person name="Shin J.-H."/>
        </authorList>
    </citation>
    <scope>NUCLEOTIDE SEQUENCE [LARGE SCALE GENOMIC DNA]</scope>
    <source>
        <strain evidence="1 2">KCTC 13049</strain>
    </source>
</reference>
<dbReference type="KEGG" id="pdh:B9T62_17075"/>
<evidence type="ECO:0000313" key="1">
    <source>
        <dbReference type="EMBL" id="ASA22346.1"/>
    </source>
</evidence>
<proteinExistence type="predicted"/>
<dbReference type="Proteomes" id="UP000249890">
    <property type="component" value="Chromosome"/>
</dbReference>
<gene>
    <name evidence="1" type="ORF">B9T62_17075</name>
</gene>
<accession>A0A2Z2K7E0</accession>
<protein>
    <submittedName>
        <fullName evidence="1">Uncharacterized protein</fullName>
    </submittedName>
</protein>